<protein>
    <recommendedName>
        <fullName evidence="3">DUF4834 domain-containing protein</fullName>
    </recommendedName>
</protein>
<accession>I4AKQ3</accession>
<dbReference type="AlphaFoldDB" id="I4AKQ3"/>
<reference evidence="2" key="1">
    <citation type="submission" date="2012-06" db="EMBL/GenBank/DDBJ databases">
        <title>The complete genome of Flexibacter litoralis DSM 6794.</title>
        <authorList>
            <person name="Lucas S."/>
            <person name="Copeland A."/>
            <person name="Lapidus A."/>
            <person name="Glavina del Rio T."/>
            <person name="Dalin E."/>
            <person name="Tice H."/>
            <person name="Bruce D."/>
            <person name="Goodwin L."/>
            <person name="Pitluck S."/>
            <person name="Peters L."/>
            <person name="Ovchinnikova G."/>
            <person name="Lu M."/>
            <person name="Kyrpides N."/>
            <person name="Mavromatis K."/>
            <person name="Ivanova N."/>
            <person name="Brettin T."/>
            <person name="Detter J.C."/>
            <person name="Han C."/>
            <person name="Larimer F."/>
            <person name="Land M."/>
            <person name="Hauser L."/>
            <person name="Markowitz V."/>
            <person name="Cheng J.-F."/>
            <person name="Hugenholtz P."/>
            <person name="Woyke T."/>
            <person name="Wu D."/>
            <person name="Spring S."/>
            <person name="Lang E."/>
            <person name="Kopitz M."/>
            <person name="Brambilla E."/>
            <person name="Klenk H.-P."/>
            <person name="Eisen J.A."/>
        </authorList>
    </citation>
    <scope>NUCLEOTIDE SEQUENCE [LARGE SCALE GENOMIC DNA]</scope>
    <source>
        <strain evidence="2">ATCC 23117 / DSM 6794 / NBRC 15988 / NCIMB 1366 / Sio-4</strain>
    </source>
</reference>
<name>I4AKQ3_BERLS</name>
<proteinExistence type="predicted"/>
<dbReference type="EMBL" id="CP003345">
    <property type="protein sequence ID" value="AFM04538.1"/>
    <property type="molecule type" value="Genomic_DNA"/>
</dbReference>
<organism evidence="1 2">
    <name type="scientific">Bernardetia litoralis (strain ATCC 23117 / DSM 6794 / NBRC 15988 / NCIMB 1366 / Fx l1 / Sio-4)</name>
    <name type="common">Flexibacter litoralis</name>
    <dbReference type="NCBI Taxonomy" id="880071"/>
    <lineage>
        <taxon>Bacteria</taxon>
        <taxon>Pseudomonadati</taxon>
        <taxon>Bacteroidota</taxon>
        <taxon>Cytophagia</taxon>
        <taxon>Cytophagales</taxon>
        <taxon>Bernardetiaceae</taxon>
        <taxon>Bernardetia</taxon>
    </lineage>
</organism>
<evidence type="ECO:0000313" key="1">
    <source>
        <dbReference type="EMBL" id="AFM04538.1"/>
    </source>
</evidence>
<evidence type="ECO:0008006" key="3">
    <source>
        <dbReference type="Google" id="ProtNLM"/>
    </source>
</evidence>
<dbReference type="KEGG" id="fli:Fleli_2158"/>
<gene>
    <name evidence="1" type="ordered locus">Fleli_2158</name>
</gene>
<dbReference type="RefSeq" id="WP_014797985.1">
    <property type="nucleotide sequence ID" value="NC_018018.1"/>
</dbReference>
<keyword evidence="2" id="KW-1185">Reference proteome</keyword>
<dbReference type="STRING" id="880071.Fleli_2158"/>
<dbReference type="HOGENOM" id="CLU_2450279_0_0_10"/>
<dbReference type="Proteomes" id="UP000006054">
    <property type="component" value="Chromosome"/>
</dbReference>
<evidence type="ECO:0000313" key="2">
    <source>
        <dbReference type="Proteomes" id="UP000006054"/>
    </source>
</evidence>
<sequence>MKFLIISVIILYVLYAFSGKIMQFLGKILIRKVQKQAQKQYEAQNDIRPEGEIRIETPPSKNIHPNQEGKKYDFDNIGEYVNFEEIKQS</sequence>